<keyword evidence="7" id="KW-0732">Signal</keyword>
<evidence type="ECO:0000256" key="1">
    <source>
        <dbReference type="ARBA" id="ARBA00001946"/>
    </source>
</evidence>
<keyword evidence="8" id="KW-0418">Kinase</keyword>
<sequence length="350" mass="35473">MRPARRHAVTWSTAAVSSSGSSSASAAPTSRPAALVASDIGSWPLVAGVELGGTKSIAVLVRGPVIEERFEIPTIGPDETLPVLADWLLAQQARGARPVALGIGSFGPLGLDRGAANYATLGATPKFGWAGTDVLAPFARLGVVATALDTDVNAAALAEATWGAARNARVSAYLTIGTGVGVGIVSRSDDGLHRIASELGHARVRRNDDAFPGVCPFHGDCVEGLASGPAISMRTGRAAGSFDPADPVWDDVAREIGELLSIITLAVSPDVIVVGGGVGLSSSFPRRAVVEAAERRLGGYLPGGRSVSDLVTWASFGADTGPIGAAALAYTALPSSPEPRGIMQAQVAAA</sequence>
<dbReference type="GO" id="GO:0046872">
    <property type="term" value="F:metal ion binding"/>
    <property type="evidence" value="ECO:0007669"/>
    <property type="project" value="UniProtKB-KW"/>
</dbReference>
<reference evidence="9" key="1">
    <citation type="submission" date="2017-09" db="EMBL/GenBank/DDBJ databases">
        <authorList>
            <person name="Feng G."/>
            <person name="Zhu H."/>
        </authorList>
    </citation>
    <scope>NUCLEOTIDE SEQUENCE [LARGE SCALE GENOMIC DNA]</scope>
    <source>
        <strain evidence="9">1PNM-20</strain>
    </source>
</reference>
<evidence type="ECO:0000313" key="8">
    <source>
        <dbReference type="EMBL" id="PAX09196.1"/>
    </source>
</evidence>
<dbReference type="InterPro" id="IPR043129">
    <property type="entry name" value="ATPase_NBD"/>
</dbReference>
<proteinExistence type="predicted"/>
<dbReference type="Proteomes" id="UP000218151">
    <property type="component" value="Unassembled WGS sequence"/>
</dbReference>
<dbReference type="PANTHER" id="PTHR42742">
    <property type="entry name" value="TRANSCRIPTIONAL REPRESSOR MPRA"/>
    <property type="match status" value="1"/>
</dbReference>
<dbReference type="EC" id="2.7.1.4" evidence="5"/>
<evidence type="ECO:0000256" key="5">
    <source>
        <dbReference type="ARBA" id="ARBA00038887"/>
    </source>
</evidence>
<comment type="catalytic activity">
    <reaction evidence="6">
        <text>D-fructose + ATP = D-fructose 6-phosphate + ADP + H(+)</text>
        <dbReference type="Rhea" id="RHEA:16125"/>
        <dbReference type="ChEBI" id="CHEBI:15378"/>
        <dbReference type="ChEBI" id="CHEBI:30616"/>
        <dbReference type="ChEBI" id="CHEBI:37721"/>
        <dbReference type="ChEBI" id="CHEBI:61527"/>
        <dbReference type="ChEBI" id="CHEBI:456216"/>
        <dbReference type="EC" id="2.7.1.4"/>
    </reaction>
</comment>
<dbReference type="InterPro" id="IPR000600">
    <property type="entry name" value="ROK"/>
</dbReference>
<evidence type="ECO:0000256" key="3">
    <source>
        <dbReference type="ARBA" id="ARBA00022833"/>
    </source>
</evidence>
<dbReference type="Gene3D" id="3.30.420.40">
    <property type="match status" value="2"/>
</dbReference>
<evidence type="ECO:0000256" key="6">
    <source>
        <dbReference type="ARBA" id="ARBA00048451"/>
    </source>
</evidence>
<feature type="signal peptide" evidence="7">
    <location>
        <begin position="1"/>
        <end position="26"/>
    </location>
</feature>
<evidence type="ECO:0000256" key="7">
    <source>
        <dbReference type="SAM" id="SignalP"/>
    </source>
</evidence>
<dbReference type="Pfam" id="PF00480">
    <property type="entry name" value="ROK"/>
    <property type="match status" value="1"/>
</dbReference>
<comment type="caution">
    <text evidence="8">The sequence shown here is derived from an EMBL/GenBank/DDBJ whole genome shotgun (WGS) entry which is preliminary data.</text>
</comment>
<accession>A0A2A2SIX9</accession>
<keyword evidence="2" id="KW-0479">Metal-binding</keyword>
<protein>
    <recommendedName>
        <fullName evidence="5">fructokinase</fullName>
        <ecNumber evidence="5">2.7.1.4</ecNumber>
    </recommendedName>
</protein>
<comment type="cofactor">
    <cofactor evidence="1">
        <name>Mg(2+)</name>
        <dbReference type="ChEBI" id="CHEBI:18420"/>
    </cofactor>
</comment>
<dbReference type="SUPFAM" id="SSF53067">
    <property type="entry name" value="Actin-like ATPase domain"/>
    <property type="match status" value="1"/>
</dbReference>
<keyword evidence="9" id="KW-1185">Reference proteome</keyword>
<organism evidence="8 9">
    <name type="scientific">Sphingomonas lenta</name>
    <dbReference type="NCBI Taxonomy" id="1141887"/>
    <lineage>
        <taxon>Bacteria</taxon>
        <taxon>Pseudomonadati</taxon>
        <taxon>Pseudomonadota</taxon>
        <taxon>Alphaproteobacteria</taxon>
        <taxon>Sphingomonadales</taxon>
        <taxon>Sphingomonadaceae</taxon>
        <taxon>Sphingomonas</taxon>
    </lineage>
</organism>
<dbReference type="GO" id="GO:0008865">
    <property type="term" value="F:fructokinase activity"/>
    <property type="evidence" value="ECO:0007669"/>
    <property type="project" value="UniProtKB-EC"/>
</dbReference>
<evidence type="ECO:0000313" key="9">
    <source>
        <dbReference type="Proteomes" id="UP000218151"/>
    </source>
</evidence>
<dbReference type="InterPro" id="IPR051804">
    <property type="entry name" value="Carb_Metab_Reg_Kinase/Isom"/>
</dbReference>
<gene>
    <name evidence="8" type="ORF">CKY28_07150</name>
</gene>
<keyword evidence="8" id="KW-0808">Transferase</keyword>
<dbReference type="AlphaFoldDB" id="A0A2A2SIX9"/>
<dbReference type="PANTHER" id="PTHR42742:SF3">
    <property type="entry name" value="FRUCTOKINASE"/>
    <property type="match status" value="1"/>
</dbReference>
<feature type="chain" id="PRO_5012087589" description="fructokinase" evidence="7">
    <location>
        <begin position="27"/>
        <end position="350"/>
    </location>
</feature>
<dbReference type="OrthoDB" id="9783435at2"/>
<name>A0A2A2SIX9_9SPHN</name>
<evidence type="ECO:0000256" key="2">
    <source>
        <dbReference type="ARBA" id="ARBA00022723"/>
    </source>
</evidence>
<evidence type="ECO:0000256" key="4">
    <source>
        <dbReference type="ARBA" id="ARBA00022842"/>
    </source>
</evidence>
<keyword evidence="3" id="KW-0862">Zinc</keyword>
<dbReference type="EMBL" id="NSLI01000002">
    <property type="protein sequence ID" value="PAX09196.1"/>
    <property type="molecule type" value="Genomic_DNA"/>
</dbReference>
<keyword evidence="4" id="KW-0460">Magnesium</keyword>